<evidence type="ECO:0000259" key="7">
    <source>
        <dbReference type="PROSITE" id="PS50867"/>
    </source>
</evidence>
<feature type="domain" description="YDG" evidence="8">
    <location>
        <begin position="263"/>
        <end position="417"/>
    </location>
</feature>
<dbReference type="SMART" id="SM00466">
    <property type="entry name" value="SRA"/>
    <property type="match status" value="1"/>
</dbReference>
<dbReference type="SUPFAM" id="SSF88697">
    <property type="entry name" value="PUA domain-like"/>
    <property type="match status" value="1"/>
</dbReference>
<reference evidence="9" key="1">
    <citation type="submission" date="2022-08" db="EMBL/GenBank/DDBJ databases">
        <authorList>
            <person name="Marques A."/>
        </authorList>
    </citation>
    <scope>NUCLEOTIDE SEQUENCE</scope>
    <source>
        <strain evidence="9">RhyPub2mFocal</strain>
        <tissue evidence="9">Leaves</tissue>
    </source>
</reference>
<dbReference type="InterPro" id="IPR046341">
    <property type="entry name" value="SET_dom_sf"/>
</dbReference>
<dbReference type="SMART" id="SM00468">
    <property type="entry name" value="PreSET"/>
    <property type="match status" value="1"/>
</dbReference>
<organism evidence="9 10">
    <name type="scientific">Rhynchospora pubera</name>
    <dbReference type="NCBI Taxonomy" id="906938"/>
    <lineage>
        <taxon>Eukaryota</taxon>
        <taxon>Viridiplantae</taxon>
        <taxon>Streptophyta</taxon>
        <taxon>Embryophyta</taxon>
        <taxon>Tracheophyta</taxon>
        <taxon>Spermatophyta</taxon>
        <taxon>Magnoliopsida</taxon>
        <taxon>Liliopsida</taxon>
        <taxon>Poales</taxon>
        <taxon>Cyperaceae</taxon>
        <taxon>Cyperoideae</taxon>
        <taxon>Rhynchosporeae</taxon>
        <taxon>Rhynchospora</taxon>
    </lineage>
</organism>
<dbReference type="AlphaFoldDB" id="A0AAV8H4W5"/>
<feature type="region of interest" description="Disordered" evidence="5">
    <location>
        <begin position="157"/>
        <end position="182"/>
    </location>
</feature>
<dbReference type="PROSITE" id="PS50280">
    <property type="entry name" value="SET"/>
    <property type="match status" value="1"/>
</dbReference>
<dbReference type="PROSITE" id="PS51015">
    <property type="entry name" value="YDG"/>
    <property type="match status" value="1"/>
</dbReference>
<dbReference type="InterPro" id="IPR051357">
    <property type="entry name" value="H3K9_HMTase_SUVAR3-9"/>
</dbReference>
<feature type="domain" description="SET" evidence="6">
    <location>
        <begin position="549"/>
        <end position="658"/>
    </location>
</feature>
<comment type="subcellular location">
    <subcellularLocation>
        <location evidence="1">Chromosome</location>
    </subcellularLocation>
    <subcellularLocation>
        <location evidence="4">Nucleus</location>
    </subcellularLocation>
</comment>
<proteinExistence type="predicted"/>
<keyword evidence="3 4" id="KW-0539">Nucleus</keyword>
<protein>
    <submittedName>
        <fullName evidence="9">Uncharacterized protein</fullName>
    </submittedName>
</protein>
<dbReference type="Gene3D" id="2.30.280.10">
    <property type="entry name" value="SRA-YDG"/>
    <property type="match status" value="1"/>
</dbReference>
<dbReference type="SUPFAM" id="SSF82199">
    <property type="entry name" value="SET domain"/>
    <property type="match status" value="1"/>
</dbReference>
<evidence type="ECO:0000256" key="2">
    <source>
        <dbReference type="ARBA" id="ARBA00022454"/>
    </source>
</evidence>
<feature type="region of interest" description="Disordered" evidence="5">
    <location>
        <begin position="328"/>
        <end position="349"/>
    </location>
</feature>
<feature type="domain" description="Pre-SET" evidence="7">
    <location>
        <begin position="487"/>
        <end position="546"/>
    </location>
</feature>
<dbReference type="Gene3D" id="2.170.270.10">
    <property type="entry name" value="SET domain"/>
    <property type="match status" value="1"/>
</dbReference>
<evidence type="ECO:0000256" key="3">
    <source>
        <dbReference type="ARBA" id="ARBA00023242"/>
    </source>
</evidence>
<dbReference type="Pfam" id="PF02182">
    <property type="entry name" value="SAD_SRA"/>
    <property type="match status" value="1"/>
</dbReference>
<evidence type="ECO:0000313" key="10">
    <source>
        <dbReference type="Proteomes" id="UP001140206"/>
    </source>
</evidence>
<dbReference type="GO" id="GO:0005634">
    <property type="term" value="C:nucleus"/>
    <property type="evidence" value="ECO:0007669"/>
    <property type="project" value="UniProtKB-SubCell"/>
</dbReference>
<evidence type="ECO:0000256" key="1">
    <source>
        <dbReference type="ARBA" id="ARBA00004286"/>
    </source>
</evidence>
<evidence type="ECO:0000313" key="9">
    <source>
        <dbReference type="EMBL" id="KAJ4810732.1"/>
    </source>
</evidence>
<dbReference type="InterPro" id="IPR001214">
    <property type="entry name" value="SET_dom"/>
</dbReference>
<dbReference type="EMBL" id="JAMFTS010000001">
    <property type="protein sequence ID" value="KAJ4810732.1"/>
    <property type="molecule type" value="Genomic_DNA"/>
</dbReference>
<dbReference type="Pfam" id="PF00856">
    <property type="entry name" value="SET"/>
    <property type="match status" value="1"/>
</dbReference>
<comment type="caution">
    <text evidence="9">The sequence shown here is derived from an EMBL/GenBank/DDBJ whole genome shotgun (WGS) entry which is preliminary data.</text>
</comment>
<dbReference type="InterPro" id="IPR003105">
    <property type="entry name" value="SRA_YDG"/>
</dbReference>
<dbReference type="GO" id="GO:0042054">
    <property type="term" value="F:histone methyltransferase activity"/>
    <property type="evidence" value="ECO:0007669"/>
    <property type="project" value="InterPro"/>
</dbReference>
<keyword evidence="2" id="KW-0158">Chromosome</keyword>
<evidence type="ECO:0000256" key="5">
    <source>
        <dbReference type="SAM" id="MobiDB-lite"/>
    </source>
</evidence>
<dbReference type="GO" id="GO:0008270">
    <property type="term" value="F:zinc ion binding"/>
    <property type="evidence" value="ECO:0007669"/>
    <property type="project" value="InterPro"/>
</dbReference>
<evidence type="ECO:0000259" key="6">
    <source>
        <dbReference type="PROSITE" id="PS50280"/>
    </source>
</evidence>
<evidence type="ECO:0000256" key="4">
    <source>
        <dbReference type="PROSITE-ProRule" id="PRU00358"/>
    </source>
</evidence>
<dbReference type="InterPro" id="IPR007728">
    <property type="entry name" value="Pre-SET_dom"/>
</dbReference>
<dbReference type="Proteomes" id="UP001140206">
    <property type="component" value="Chromosome 1"/>
</dbReference>
<dbReference type="PANTHER" id="PTHR45660">
    <property type="entry name" value="HISTONE-LYSINE N-METHYLTRANSFERASE SETMAR"/>
    <property type="match status" value="1"/>
</dbReference>
<dbReference type="InterPro" id="IPR036987">
    <property type="entry name" value="SRA-YDG_sf"/>
</dbReference>
<dbReference type="GO" id="GO:0003690">
    <property type="term" value="F:double-stranded DNA binding"/>
    <property type="evidence" value="ECO:0007669"/>
    <property type="project" value="TreeGrafter"/>
</dbReference>
<accession>A0AAV8H4W5</accession>
<name>A0AAV8H4W5_9POAL</name>
<dbReference type="SMART" id="SM00317">
    <property type="entry name" value="SET"/>
    <property type="match status" value="1"/>
</dbReference>
<dbReference type="PANTHER" id="PTHR45660:SF46">
    <property type="entry name" value="HISTONE-LYSINE N-METHYLTRANSFERASE, H3 LYSINE-9 SPECIFIC SUVH6"/>
    <property type="match status" value="1"/>
</dbReference>
<dbReference type="Pfam" id="PF05033">
    <property type="entry name" value="Pre-SET"/>
    <property type="match status" value="1"/>
</dbReference>
<gene>
    <name evidence="9" type="ORF">LUZ62_023298</name>
</gene>
<evidence type="ECO:0000259" key="8">
    <source>
        <dbReference type="PROSITE" id="PS51015"/>
    </source>
</evidence>
<dbReference type="GO" id="GO:0005694">
    <property type="term" value="C:chromosome"/>
    <property type="evidence" value="ECO:0007669"/>
    <property type="project" value="UniProtKB-SubCell"/>
</dbReference>
<sequence>MEKEVMMQEPSCKISEVASTKNLKRRSISAACSWNPGCSRPFASKLSSCAEGDMVKRKRVSVDSDTAFGTKQNKLVKPIEVKTMSKEKKDEAPEPIVPLPKSLSERAKVRTGISSPLAVKKSPMMVTSKKKGVMKLEECTSHASLQPQSCLSRARAEKSASSLYHHDKKPTKSIPGLQAHSRRLNANRSNVVYYPKKNNVPANPRAKVKRCLHIFELWCRKLLRAIESGKRPANMEDNRIDRKVASIMRKRKETLNRDKPVVGHVPGIEVGDEYRYRAELCILGLHQPLQAGIGTTVRNGKRIATSVVVSGGYPDEVVNKDVLFYSGSGGKPTGKPGHTKPKDQKLEGGNLGLKNSLDMKIPVRVIYGWETRNRGKAMMTYSYDGLYEVENYWPEPRTYKVKGKPMAAYVFKFQLRRMKGQPEQNWCKLKRIQMLKVREGLCSEDISLGKEVHPISVVNTINNEKVPQFRYIPKTVYPSWYQKSLPKGCKCKSQCSVETCSCVIKNKGKIPFNFDGAIVQEKPLIYECGPKCGCPPSCYNRVSQNGIKFPLEVFKTKMRGWGVRSLLSIPSGSFVCEYVGIGRPSSDMGVSSSEGIKEWFTVDAQEMGNVGRFINRSCSPNLFAQHVLFDHDDKKMPHIMFFAAENIPPLKELTYSYKYGSVHDSDGKAKVKECYHGTS</sequence>
<keyword evidence="10" id="KW-1185">Reference proteome</keyword>
<dbReference type="PROSITE" id="PS50867">
    <property type="entry name" value="PRE_SET"/>
    <property type="match status" value="1"/>
</dbReference>
<dbReference type="InterPro" id="IPR015947">
    <property type="entry name" value="PUA-like_sf"/>
</dbReference>